<dbReference type="Pfam" id="PF03717">
    <property type="entry name" value="PBP_dimer"/>
    <property type="match status" value="1"/>
</dbReference>
<accession>A0A1G1ZTQ8</accession>
<dbReference type="STRING" id="1798409.A3I24_00265"/>
<evidence type="ECO:0000259" key="5">
    <source>
        <dbReference type="Pfam" id="PF03717"/>
    </source>
</evidence>
<comment type="caution">
    <text evidence="6">The sequence shown here is derived from an EMBL/GenBank/DDBJ whole genome shotgun (WGS) entry which is preliminary data.</text>
</comment>
<evidence type="ECO:0000256" key="3">
    <source>
        <dbReference type="SAM" id="Phobius"/>
    </source>
</evidence>
<keyword evidence="2 3" id="KW-0472">Membrane</keyword>
<dbReference type="Gene3D" id="3.30.450.330">
    <property type="match status" value="1"/>
</dbReference>
<evidence type="ECO:0008006" key="8">
    <source>
        <dbReference type="Google" id="ProtNLM"/>
    </source>
</evidence>
<sequence length="546" mass="59807">MTFRLATIVSGVIFIYSALIFKIYYLQIERGQDYIAKAESQVGSAGLLRARRGNIYFTDKNHNLIPAAINKDYPVVYAVPKEIEDREGAAGVLSQILGLEKDKLILKLSKLNDLYELLLAKASPEQVWAIQEAKIAGVYINDKNFRFYPFESLAAHILGFLSPSDEDDQIIGRYGLEAYYEDSLSGRAGHLDGAKVIEPQHGKDLILTIDRNIQARGEEILGDLIDQYNAVGGALIVADPKTGKILAMASAPNFDPNNYSEYSVENFLNPTVESVYEPGSIFKVITMSAGIDAGKITPETTYYDSGSVTLNGRTIKNWDNKAHGTQTMTQVIEQSLNTGAVFAQRQTGRGDFYKYVEQFGFKDLTLVGLPDEVSGNLINLEKNIRDINFATASFGQGISVTPIELISAIGAIANDGVLMRPFLIEGTAPQVLRRVISQETADQVTAMMVSAVKNAQIAQIPNYKIAGKTGTAQVPDFVRGGYTHQVINTYVGFAPATDPKFIILVRLDKPEGAPLAGLTVVPAFRDLAHFILNYYNIPPDDLAISD</sequence>
<reference evidence="6 7" key="1">
    <citation type="journal article" date="2016" name="Nat. Commun.">
        <title>Thousands of microbial genomes shed light on interconnected biogeochemical processes in an aquifer system.</title>
        <authorList>
            <person name="Anantharaman K."/>
            <person name="Brown C.T."/>
            <person name="Hug L.A."/>
            <person name="Sharon I."/>
            <person name="Castelle C.J."/>
            <person name="Probst A.J."/>
            <person name="Thomas B.C."/>
            <person name="Singh A."/>
            <person name="Wilkins M.J."/>
            <person name="Karaoz U."/>
            <person name="Brodie E.L."/>
            <person name="Williams K.H."/>
            <person name="Hubbard S.S."/>
            <person name="Banfield J.F."/>
        </authorList>
    </citation>
    <scope>NUCLEOTIDE SEQUENCE [LARGE SCALE GENOMIC DNA]</scope>
</reference>
<dbReference type="InterPro" id="IPR036138">
    <property type="entry name" value="PBP_dimer_sf"/>
</dbReference>
<dbReference type="GO" id="GO:0005886">
    <property type="term" value="C:plasma membrane"/>
    <property type="evidence" value="ECO:0007669"/>
    <property type="project" value="TreeGrafter"/>
</dbReference>
<feature type="domain" description="Penicillin-binding protein dimerisation" evidence="5">
    <location>
        <begin position="50"/>
        <end position="190"/>
    </location>
</feature>
<dbReference type="Proteomes" id="UP000177690">
    <property type="component" value="Unassembled WGS sequence"/>
</dbReference>
<dbReference type="PANTHER" id="PTHR30627:SF1">
    <property type="entry name" value="PEPTIDOGLYCAN D,D-TRANSPEPTIDASE FTSI"/>
    <property type="match status" value="1"/>
</dbReference>
<dbReference type="InterPro" id="IPR001460">
    <property type="entry name" value="PCN-bd_Tpept"/>
</dbReference>
<evidence type="ECO:0000313" key="6">
    <source>
        <dbReference type="EMBL" id="OGY67516.1"/>
    </source>
</evidence>
<comment type="subcellular location">
    <subcellularLocation>
        <location evidence="1">Membrane</location>
    </subcellularLocation>
</comment>
<dbReference type="Gene3D" id="3.90.1310.10">
    <property type="entry name" value="Penicillin-binding protein 2a (Domain 2)"/>
    <property type="match status" value="1"/>
</dbReference>
<dbReference type="InterPro" id="IPR050515">
    <property type="entry name" value="Beta-lactam/transpept"/>
</dbReference>
<gene>
    <name evidence="6" type="ORF">A3I24_00265</name>
</gene>
<name>A0A1G1ZTQ8_9BACT</name>
<dbReference type="SUPFAM" id="SSF56601">
    <property type="entry name" value="beta-lactamase/transpeptidase-like"/>
    <property type="match status" value="1"/>
</dbReference>
<dbReference type="InterPro" id="IPR012338">
    <property type="entry name" value="Beta-lactam/transpept-like"/>
</dbReference>
<keyword evidence="3" id="KW-1133">Transmembrane helix</keyword>
<evidence type="ECO:0000256" key="1">
    <source>
        <dbReference type="ARBA" id="ARBA00004370"/>
    </source>
</evidence>
<feature type="domain" description="Penicillin-binding protein transpeptidase" evidence="4">
    <location>
        <begin position="233"/>
        <end position="517"/>
    </location>
</feature>
<feature type="transmembrane region" description="Helical" evidence="3">
    <location>
        <begin position="6"/>
        <end position="25"/>
    </location>
</feature>
<dbReference type="SUPFAM" id="SSF56519">
    <property type="entry name" value="Penicillin binding protein dimerisation domain"/>
    <property type="match status" value="1"/>
</dbReference>
<keyword evidence="3" id="KW-0812">Transmembrane</keyword>
<dbReference type="GO" id="GO:0071555">
    <property type="term" value="P:cell wall organization"/>
    <property type="evidence" value="ECO:0007669"/>
    <property type="project" value="TreeGrafter"/>
</dbReference>
<dbReference type="GO" id="GO:0008658">
    <property type="term" value="F:penicillin binding"/>
    <property type="evidence" value="ECO:0007669"/>
    <property type="project" value="InterPro"/>
</dbReference>
<dbReference type="AlphaFoldDB" id="A0A1G1ZTQ8"/>
<dbReference type="InterPro" id="IPR005311">
    <property type="entry name" value="PBP_dimer"/>
</dbReference>
<evidence type="ECO:0000256" key="2">
    <source>
        <dbReference type="ARBA" id="ARBA00023136"/>
    </source>
</evidence>
<dbReference type="PANTHER" id="PTHR30627">
    <property type="entry name" value="PEPTIDOGLYCAN D,D-TRANSPEPTIDASE"/>
    <property type="match status" value="1"/>
</dbReference>
<dbReference type="Pfam" id="PF00905">
    <property type="entry name" value="Transpeptidase"/>
    <property type="match status" value="1"/>
</dbReference>
<dbReference type="EMBL" id="MHJL01000021">
    <property type="protein sequence ID" value="OGY67516.1"/>
    <property type="molecule type" value="Genomic_DNA"/>
</dbReference>
<evidence type="ECO:0000313" key="7">
    <source>
        <dbReference type="Proteomes" id="UP000177690"/>
    </source>
</evidence>
<dbReference type="Gene3D" id="3.40.710.10">
    <property type="entry name" value="DD-peptidase/beta-lactamase superfamily"/>
    <property type="match status" value="1"/>
</dbReference>
<evidence type="ECO:0000259" key="4">
    <source>
        <dbReference type="Pfam" id="PF00905"/>
    </source>
</evidence>
<organism evidence="6 7">
    <name type="scientific">Candidatus Harrisonbacteria bacterium RIFCSPLOWO2_02_FULL_41_13b</name>
    <dbReference type="NCBI Taxonomy" id="1798409"/>
    <lineage>
        <taxon>Bacteria</taxon>
        <taxon>Candidatus Harrisoniibacteriota</taxon>
    </lineage>
</organism>
<proteinExistence type="predicted"/>
<protein>
    <recommendedName>
        <fullName evidence="8">Penicillin-binding protein transpeptidase domain-containing protein</fullName>
    </recommendedName>
</protein>